<gene>
    <name evidence="2" type="primary">Dsec\GM11034</name>
    <name evidence="2" type="ORF">Dsec_GM11034</name>
</gene>
<organism evidence="3">
    <name type="scientific">Drosophila sechellia</name>
    <name type="common">Fruit fly</name>
    <dbReference type="NCBI Taxonomy" id="7238"/>
    <lineage>
        <taxon>Eukaryota</taxon>
        <taxon>Metazoa</taxon>
        <taxon>Ecdysozoa</taxon>
        <taxon>Arthropoda</taxon>
        <taxon>Hexapoda</taxon>
        <taxon>Insecta</taxon>
        <taxon>Pterygota</taxon>
        <taxon>Neoptera</taxon>
        <taxon>Endopterygota</taxon>
        <taxon>Diptera</taxon>
        <taxon>Brachycera</taxon>
        <taxon>Muscomorpha</taxon>
        <taxon>Ephydroidea</taxon>
        <taxon>Drosophilidae</taxon>
        <taxon>Drosophila</taxon>
        <taxon>Sophophora</taxon>
    </lineage>
</organism>
<feature type="chain" id="PRO_5002806113" evidence="1">
    <location>
        <begin position="26"/>
        <end position="47"/>
    </location>
</feature>
<sequence length="47" mass="5307">MLPSKQVPFLFTIILFLAGLGQHTAERLLPDCVLYPRCLITKDPCCM</sequence>
<dbReference type="KEGG" id="dse:6612171"/>
<dbReference type="OrthoDB" id="7805392at2759"/>
<dbReference type="EMBL" id="CH480818">
    <property type="protein sequence ID" value="EDW52611.1"/>
    <property type="molecule type" value="Genomic_DNA"/>
</dbReference>
<proteinExistence type="predicted"/>
<dbReference type="STRING" id="7238.B4HX66"/>
<dbReference type="Proteomes" id="UP000001292">
    <property type="component" value="Unassembled WGS sequence"/>
</dbReference>
<accession>B4HX66</accession>
<reference evidence="2 3" key="1">
    <citation type="journal article" date="2007" name="Nature">
        <title>Evolution of genes and genomes on the Drosophila phylogeny.</title>
        <authorList>
            <consortium name="Drosophila 12 Genomes Consortium"/>
            <person name="Clark A.G."/>
            <person name="Eisen M.B."/>
            <person name="Smith D.R."/>
            <person name="Bergman C.M."/>
            <person name="Oliver B."/>
            <person name="Markow T.A."/>
            <person name="Kaufman T.C."/>
            <person name="Kellis M."/>
            <person name="Gelbart W."/>
            <person name="Iyer V.N."/>
            <person name="Pollard D.A."/>
            <person name="Sackton T.B."/>
            <person name="Larracuente A.M."/>
            <person name="Singh N.D."/>
            <person name="Abad J.P."/>
            <person name="Abt D.N."/>
            <person name="Adryan B."/>
            <person name="Aguade M."/>
            <person name="Akashi H."/>
            <person name="Anderson W.W."/>
            <person name="Aquadro C.F."/>
            <person name="Ardell D.H."/>
            <person name="Arguello R."/>
            <person name="Artieri C.G."/>
            <person name="Barbash D.A."/>
            <person name="Barker D."/>
            <person name="Barsanti P."/>
            <person name="Batterham P."/>
            <person name="Batzoglou S."/>
            <person name="Begun D."/>
            <person name="Bhutkar A."/>
            <person name="Blanco E."/>
            <person name="Bosak S.A."/>
            <person name="Bradley R.K."/>
            <person name="Brand A.D."/>
            <person name="Brent M.R."/>
            <person name="Brooks A.N."/>
            <person name="Brown R.H."/>
            <person name="Butlin R.K."/>
            <person name="Caggese C."/>
            <person name="Calvi B.R."/>
            <person name="Bernardo de Carvalho A."/>
            <person name="Caspi A."/>
            <person name="Castrezana S."/>
            <person name="Celniker S.E."/>
            <person name="Chang J.L."/>
            <person name="Chapple C."/>
            <person name="Chatterji S."/>
            <person name="Chinwalla A."/>
            <person name="Civetta A."/>
            <person name="Clifton S.W."/>
            <person name="Comeron J.M."/>
            <person name="Costello J.C."/>
            <person name="Coyne J.A."/>
            <person name="Daub J."/>
            <person name="David R.G."/>
            <person name="Delcher A.L."/>
            <person name="Delehaunty K."/>
            <person name="Do C.B."/>
            <person name="Ebling H."/>
            <person name="Edwards K."/>
            <person name="Eickbush T."/>
            <person name="Evans J.D."/>
            <person name="Filipski A."/>
            <person name="Findeiss S."/>
            <person name="Freyhult E."/>
            <person name="Fulton L."/>
            <person name="Fulton R."/>
            <person name="Garcia A.C."/>
            <person name="Gardiner A."/>
            <person name="Garfield D.A."/>
            <person name="Garvin B.E."/>
            <person name="Gibson G."/>
            <person name="Gilbert D."/>
            <person name="Gnerre S."/>
            <person name="Godfrey J."/>
            <person name="Good R."/>
            <person name="Gotea V."/>
            <person name="Gravely B."/>
            <person name="Greenberg A.J."/>
            <person name="Griffiths-Jones S."/>
            <person name="Gross S."/>
            <person name="Guigo R."/>
            <person name="Gustafson E.A."/>
            <person name="Haerty W."/>
            <person name="Hahn M.W."/>
            <person name="Halligan D.L."/>
            <person name="Halpern A.L."/>
            <person name="Halter G.M."/>
            <person name="Han M.V."/>
            <person name="Heger A."/>
            <person name="Hillier L."/>
            <person name="Hinrichs A.S."/>
            <person name="Holmes I."/>
            <person name="Hoskins R.A."/>
            <person name="Hubisz M.J."/>
            <person name="Hultmark D."/>
            <person name="Huntley M.A."/>
            <person name="Jaffe D.B."/>
            <person name="Jagadeeshan S."/>
            <person name="Jeck W.R."/>
            <person name="Johnson J."/>
            <person name="Jones C.D."/>
            <person name="Jordan W.C."/>
            <person name="Karpen G.H."/>
            <person name="Kataoka E."/>
            <person name="Keightley P.D."/>
            <person name="Kheradpour P."/>
            <person name="Kirkness E.F."/>
            <person name="Koerich L.B."/>
            <person name="Kristiansen K."/>
            <person name="Kudrna D."/>
            <person name="Kulathinal R.J."/>
            <person name="Kumar S."/>
            <person name="Kwok R."/>
            <person name="Lander E."/>
            <person name="Langley C.H."/>
            <person name="Lapoint R."/>
            <person name="Lazzaro B.P."/>
            <person name="Lee S.J."/>
            <person name="Levesque L."/>
            <person name="Li R."/>
            <person name="Lin C.F."/>
            <person name="Lin M.F."/>
            <person name="Lindblad-Toh K."/>
            <person name="Llopart A."/>
            <person name="Long M."/>
            <person name="Low L."/>
            <person name="Lozovsky E."/>
            <person name="Lu J."/>
            <person name="Luo M."/>
            <person name="Machado C.A."/>
            <person name="Makalowski W."/>
            <person name="Marzo M."/>
            <person name="Matsuda M."/>
            <person name="Matzkin L."/>
            <person name="McAllister B."/>
            <person name="McBride C.S."/>
            <person name="McKernan B."/>
            <person name="McKernan K."/>
            <person name="Mendez-Lago M."/>
            <person name="Minx P."/>
            <person name="Mollenhauer M.U."/>
            <person name="Montooth K."/>
            <person name="Mount S.M."/>
            <person name="Mu X."/>
            <person name="Myers E."/>
            <person name="Negre B."/>
            <person name="Newfeld S."/>
            <person name="Nielsen R."/>
            <person name="Noor M.A."/>
            <person name="O'Grady P."/>
            <person name="Pachter L."/>
            <person name="Papaceit M."/>
            <person name="Parisi M.J."/>
            <person name="Parisi M."/>
            <person name="Parts L."/>
            <person name="Pedersen J.S."/>
            <person name="Pesole G."/>
            <person name="Phillippy A.M."/>
            <person name="Ponting C.P."/>
            <person name="Pop M."/>
            <person name="Porcelli D."/>
            <person name="Powell J.R."/>
            <person name="Prohaska S."/>
            <person name="Pruitt K."/>
            <person name="Puig M."/>
            <person name="Quesneville H."/>
            <person name="Ram K.R."/>
            <person name="Rand D."/>
            <person name="Rasmussen M.D."/>
            <person name="Reed L.K."/>
            <person name="Reenan R."/>
            <person name="Reily A."/>
            <person name="Remington K.A."/>
            <person name="Rieger T.T."/>
            <person name="Ritchie M.G."/>
            <person name="Robin C."/>
            <person name="Rogers Y.H."/>
            <person name="Rohde C."/>
            <person name="Rozas J."/>
            <person name="Rubenfield M.J."/>
            <person name="Ruiz A."/>
            <person name="Russo S."/>
            <person name="Salzberg S.L."/>
            <person name="Sanchez-Gracia A."/>
            <person name="Saranga D.J."/>
            <person name="Sato H."/>
            <person name="Schaeffer S.W."/>
            <person name="Schatz M.C."/>
            <person name="Schlenke T."/>
            <person name="Schwartz R."/>
            <person name="Segarra C."/>
            <person name="Singh R.S."/>
            <person name="Sirot L."/>
            <person name="Sirota M."/>
            <person name="Sisneros N.B."/>
            <person name="Smith C.D."/>
            <person name="Smith T.F."/>
            <person name="Spieth J."/>
            <person name="Stage D.E."/>
            <person name="Stark A."/>
            <person name="Stephan W."/>
            <person name="Strausberg R.L."/>
            <person name="Strempel S."/>
            <person name="Sturgill D."/>
            <person name="Sutton G."/>
            <person name="Sutton G.G."/>
            <person name="Tao W."/>
            <person name="Teichmann S."/>
            <person name="Tobari Y.N."/>
            <person name="Tomimura Y."/>
            <person name="Tsolas J.M."/>
            <person name="Valente V.L."/>
            <person name="Venter E."/>
            <person name="Venter J.C."/>
            <person name="Vicario S."/>
            <person name="Vieira F.G."/>
            <person name="Vilella A.J."/>
            <person name="Villasante A."/>
            <person name="Walenz B."/>
            <person name="Wang J."/>
            <person name="Wasserman M."/>
            <person name="Watts T."/>
            <person name="Wilson D."/>
            <person name="Wilson R.K."/>
            <person name="Wing R.A."/>
            <person name="Wolfner M.F."/>
            <person name="Wong A."/>
            <person name="Wong G.K."/>
            <person name="Wu C.I."/>
            <person name="Wu G."/>
            <person name="Yamamoto D."/>
            <person name="Yang H.P."/>
            <person name="Yang S.P."/>
            <person name="Yorke J.A."/>
            <person name="Yoshida K."/>
            <person name="Zdobnov E."/>
            <person name="Zhang P."/>
            <person name="Zhang Y."/>
            <person name="Zimin A.V."/>
            <person name="Baldwin J."/>
            <person name="Abdouelleil A."/>
            <person name="Abdulkadir J."/>
            <person name="Abebe A."/>
            <person name="Abera B."/>
            <person name="Abreu J."/>
            <person name="Acer S.C."/>
            <person name="Aftuck L."/>
            <person name="Alexander A."/>
            <person name="An P."/>
            <person name="Anderson E."/>
            <person name="Anderson S."/>
            <person name="Arachi H."/>
            <person name="Azer M."/>
            <person name="Bachantsang P."/>
            <person name="Barry A."/>
            <person name="Bayul T."/>
            <person name="Berlin A."/>
            <person name="Bessette D."/>
            <person name="Bloom T."/>
            <person name="Blye J."/>
            <person name="Boguslavskiy L."/>
            <person name="Bonnet C."/>
            <person name="Boukhgalter B."/>
            <person name="Bourzgui I."/>
            <person name="Brown A."/>
            <person name="Cahill P."/>
            <person name="Channer S."/>
            <person name="Cheshatsang Y."/>
            <person name="Chuda L."/>
            <person name="Citroen M."/>
            <person name="Collymore A."/>
            <person name="Cooke P."/>
            <person name="Costello M."/>
            <person name="D'Aco K."/>
            <person name="Daza R."/>
            <person name="De Haan G."/>
            <person name="DeGray S."/>
            <person name="DeMaso C."/>
            <person name="Dhargay N."/>
            <person name="Dooley K."/>
            <person name="Dooley E."/>
            <person name="Doricent M."/>
            <person name="Dorje P."/>
            <person name="Dorjee K."/>
            <person name="Dupes A."/>
            <person name="Elong R."/>
            <person name="Falk J."/>
            <person name="Farina A."/>
            <person name="Faro S."/>
            <person name="Ferguson D."/>
            <person name="Fisher S."/>
            <person name="Foley C.D."/>
            <person name="Franke A."/>
            <person name="Friedrich D."/>
            <person name="Gadbois L."/>
            <person name="Gearin G."/>
            <person name="Gearin C.R."/>
            <person name="Giannoukos G."/>
            <person name="Goode T."/>
            <person name="Graham J."/>
            <person name="Grandbois E."/>
            <person name="Grewal S."/>
            <person name="Gyaltsen K."/>
            <person name="Hafez N."/>
            <person name="Hagos B."/>
            <person name="Hall J."/>
            <person name="Henson C."/>
            <person name="Hollinger A."/>
            <person name="Honan T."/>
            <person name="Huard M.D."/>
            <person name="Hughes L."/>
            <person name="Hurhula B."/>
            <person name="Husby M.E."/>
            <person name="Kamat A."/>
            <person name="Kanga B."/>
            <person name="Kashin S."/>
            <person name="Khazanovich D."/>
            <person name="Kisner P."/>
            <person name="Lance K."/>
            <person name="Lara M."/>
            <person name="Lee W."/>
            <person name="Lennon N."/>
            <person name="Letendre F."/>
            <person name="LeVine R."/>
            <person name="Lipovsky A."/>
            <person name="Liu X."/>
            <person name="Liu J."/>
            <person name="Liu S."/>
            <person name="Lokyitsang T."/>
            <person name="Lokyitsang Y."/>
            <person name="Lubonja R."/>
            <person name="Lui A."/>
            <person name="MacDonald P."/>
            <person name="Magnisalis V."/>
            <person name="Maru K."/>
            <person name="Matthews C."/>
            <person name="McCusker W."/>
            <person name="McDonough S."/>
            <person name="Mehta T."/>
            <person name="Meldrim J."/>
            <person name="Meneus L."/>
            <person name="Mihai O."/>
            <person name="Mihalev A."/>
            <person name="Mihova T."/>
            <person name="Mittelman R."/>
            <person name="Mlenga V."/>
            <person name="Montmayeur A."/>
            <person name="Mulrain L."/>
            <person name="Navidi A."/>
            <person name="Naylor J."/>
            <person name="Negash T."/>
            <person name="Nguyen T."/>
            <person name="Nguyen N."/>
            <person name="Nicol R."/>
            <person name="Norbu C."/>
            <person name="Norbu N."/>
            <person name="Novod N."/>
            <person name="O'Neill B."/>
            <person name="Osman S."/>
            <person name="Markiewicz E."/>
            <person name="Oyono O.L."/>
            <person name="Patti C."/>
            <person name="Phunkhang P."/>
            <person name="Pierre F."/>
            <person name="Priest M."/>
            <person name="Raghuraman S."/>
            <person name="Rege F."/>
            <person name="Reyes R."/>
            <person name="Rise C."/>
            <person name="Rogov P."/>
            <person name="Ross K."/>
            <person name="Ryan E."/>
            <person name="Settipalli S."/>
            <person name="Shea T."/>
            <person name="Sherpa N."/>
            <person name="Shi L."/>
            <person name="Shih D."/>
            <person name="Sparrow T."/>
            <person name="Spaulding J."/>
            <person name="Stalker J."/>
            <person name="Stange-Thomann N."/>
            <person name="Stavropoulos S."/>
            <person name="Stone C."/>
            <person name="Strader C."/>
            <person name="Tesfaye S."/>
            <person name="Thomson T."/>
            <person name="Thoulutsang Y."/>
            <person name="Thoulutsang D."/>
            <person name="Topham K."/>
            <person name="Topping I."/>
            <person name="Tsamla T."/>
            <person name="Vassiliev H."/>
            <person name="Vo A."/>
            <person name="Wangchuk T."/>
            <person name="Wangdi T."/>
            <person name="Weiand M."/>
            <person name="Wilkinson J."/>
            <person name="Wilson A."/>
            <person name="Yadav S."/>
            <person name="Young G."/>
            <person name="Yu Q."/>
            <person name="Zembek L."/>
            <person name="Zhong D."/>
            <person name="Zimmer A."/>
            <person name="Zwirko Z."/>
            <person name="Jaffe D.B."/>
            <person name="Alvarez P."/>
            <person name="Brockman W."/>
            <person name="Butler J."/>
            <person name="Chin C."/>
            <person name="Gnerre S."/>
            <person name="Grabherr M."/>
            <person name="Kleber M."/>
            <person name="Mauceli E."/>
            <person name="MacCallum I."/>
        </authorList>
    </citation>
    <scope>NUCLEOTIDE SEQUENCE [LARGE SCALE GENOMIC DNA]</scope>
    <source>
        <strain evidence="3">Rob3c / Tucson 14021-0248.25</strain>
    </source>
</reference>
<keyword evidence="3" id="KW-1185">Reference proteome</keyword>
<evidence type="ECO:0000256" key="1">
    <source>
        <dbReference type="SAM" id="SignalP"/>
    </source>
</evidence>
<feature type="signal peptide" evidence="1">
    <location>
        <begin position="1"/>
        <end position="25"/>
    </location>
</feature>
<dbReference type="PhylomeDB" id="B4HX66"/>
<dbReference type="AlphaFoldDB" id="B4HX66"/>
<name>B4HX66_DROSE</name>
<keyword evidence="1" id="KW-0732">Signal</keyword>
<evidence type="ECO:0000313" key="2">
    <source>
        <dbReference type="EMBL" id="EDW52611.1"/>
    </source>
</evidence>
<dbReference type="HOGENOM" id="CLU_3175924_0_0_1"/>
<protein>
    <submittedName>
        <fullName evidence="2">GM11034</fullName>
    </submittedName>
</protein>
<evidence type="ECO:0000313" key="3">
    <source>
        <dbReference type="Proteomes" id="UP000001292"/>
    </source>
</evidence>